<evidence type="ECO:0000313" key="2">
    <source>
        <dbReference type="EMBL" id="SUJ11049.1"/>
    </source>
</evidence>
<dbReference type="EMBL" id="UGYZ01000002">
    <property type="protein sequence ID" value="SUJ11049.1"/>
    <property type="molecule type" value="Genomic_DNA"/>
</dbReference>
<feature type="transmembrane region" description="Helical" evidence="1">
    <location>
        <begin position="79"/>
        <end position="99"/>
    </location>
</feature>
<reference evidence="2 3" key="1">
    <citation type="submission" date="2018-06" db="EMBL/GenBank/DDBJ databases">
        <authorList>
            <consortium name="Pathogen Informatics"/>
            <person name="Doyle S."/>
        </authorList>
    </citation>
    <scope>NUCLEOTIDE SEQUENCE [LARGE SCALE GENOMIC DNA]</scope>
    <source>
        <strain evidence="3">ATCC 11859 / DSM 33 / NCIB 8841 / NCTC 4822</strain>
    </source>
</reference>
<evidence type="ECO:0000256" key="1">
    <source>
        <dbReference type="SAM" id="Phobius"/>
    </source>
</evidence>
<accession>A0A380C3F6</accession>
<keyword evidence="1" id="KW-0472">Membrane</keyword>
<keyword evidence="3" id="KW-1185">Reference proteome</keyword>
<evidence type="ECO:0000313" key="3">
    <source>
        <dbReference type="Proteomes" id="UP000254519"/>
    </source>
</evidence>
<organism evidence="2 3">
    <name type="scientific">Sporosarcina pasteurii</name>
    <name type="common">Bacillus pasteurii</name>
    <dbReference type="NCBI Taxonomy" id="1474"/>
    <lineage>
        <taxon>Bacteria</taxon>
        <taxon>Bacillati</taxon>
        <taxon>Bacillota</taxon>
        <taxon>Bacilli</taxon>
        <taxon>Bacillales</taxon>
        <taxon>Caryophanaceae</taxon>
        <taxon>Sporosarcina</taxon>
    </lineage>
</organism>
<sequence length="949" mass="110992">MEIKETLQQTLNLYLPKKSKLEPKEKTITRLSSPTLGLYSTLLSFLVISAIIIFVQLYFDLHFFTVNPSYWQSFVNTGWTVHSSILAISITLIIFLVQVTGVNASQRVIILNEFAKKSLLYPTLYWALLGVISWGVTAAYATNPIYSDISSGLLNVSIFNSVVTIYLLIRWYKTILNVYDSQWTSQLYEKSLEENINNATRNYAIEQVINAALLIFKTNHSKKIKTEIGINKDNKLKVISSKKSGYIIDVNFDMLEKILQQFEHNEFIELHISFKNKVMKGDKLFSVSETVDAGIKSRLYKCLTISNKRLFITDNQLDNSLDSIDAILSSAIREQTIASIRHGLSIYINAINMFFEFQKKANINIENIPFQISPLDSVIRHMYKHIRSIAYQNSNDLNSEVSSLLSNLLIESFRERNLPMFKQGLKFYQYWFLYAKNQQQQAKYILERSLRITYELVWFDKDFSGDLADFNKELLSYYNNIFYHISTMNNIKLYVSVIDSLFELKYIIDERQKVDFDIKYIQYGWLFWLVFRLENKKLSIEDFNQLLQILVKGNYNKWTLFQDINQVVSNNGGREFWDEWETNEKETADDIIKLGVRTYSSDPLNLPTRSYALLSLITENGRQPSNDDSQFKPLIYRLKDVEKFAKDMVESDYLKPMFKQEKEILINELIRFHDTVNELYEKQEANLIIKSQISQEAVIDFNNKLNEVIYRFPRDLFERFGMYIQTENKNYQKKFSRTLFMNKSLFIKKHPFIGVDNVLREFYPLLEKSIFESIQINCKGFAFNNSLAGTIDKMISKMKIDGNIPKLILVPWGTMTHREFEGNDKFTFYYNSTRTVYEHGQYNGCPILWLPEKLGNYIIIINSTNIGTWIQGVIEKAKLNVSVISLDKSTVNSIIRKRKKKGNYSAGKSGNHHKNYLQQKVLVRIETDYNYYPYEGIDGYYSYIGDYLS</sequence>
<keyword evidence="1" id="KW-1133">Transmembrane helix</keyword>
<protein>
    <submittedName>
        <fullName evidence="2">Predicted membrane protein (DUF2254)</fullName>
    </submittedName>
</protein>
<name>A0A380C3F6_SPOPA</name>
<proteinExistence type="predicted"/>
<dbReference type="Proteomes" id="UP000254519">
    <property type="component" value="Unassembled WGS sequence"/>
</dbReference>
<dbReference type="InterPro" id="IPR018723">
    <property type="entry name" value="DUF2254_membrane"/>
</dbReference>
<dbReference type="AlphaFoldDB" id="A0A380C3F6"/>
<gene>
    <name evidence="2" type="ORF">NCTC4822_02061</name>
</gene>
<dbReference type="Pfam" id="PF10011">
    <property type="entry name" value="DUF2254"/>
    <property type="match status" value="1"/>
</dbReference>
<feature type="transmembrane region" description="Helical" evidence="1">
    <location>
        <begin position="36"/>
        <end position="59"/>
    </location>
</feature>
<keyword evidence="1" id="KW-0812">Transmembrane</keyword>
<dbReference type="RefSeq" id="WP_115361903.1">
    <property type="nucleotide sequence ID" value="NZ_CP038012.1"/>
</dbReference>
<feature type="transmembrane region" description="Helical" evidence="1">
    <location>
        <begin position="119"/>
        <end position="141"/>
    </location>
</feature>